<dbReference type="Proteomes" id="UP000199477">
    <property type="component" value="Unassembled WGS sequence"/>
</dbReference>
<dbReference type="STRING" id="500610.SAMN02799615_00680"/>
<dbReference type="SUPFAM" id="SSF51419">
    <property type="entry name" value="PLP-binding barrel"/>
    <property type="match status" value="1"/>
</dbReference>
<dbReference type="GO" id="GO:0009089">
    <property type="term" value="P:lysine biosynthetic process via diaminopimelate"/>
    <property type="evidence" value="ECO:0007669"/>
    <property type="project" value="TreeGrafter"/>
</dbReference>
<dbReference type="InterPro" id="IPR009006">
    <property type="entry name" value="Ala_racemase/Decarboxylase_C"/>
</dbReference>
<evidence type="ECO:0000256" key="3">
    <source>
        <dbReference type="PIRSR" id="PIRSR600183-50"/>
    </source>
</evidence>
<dbReference type="AlphaFoldDB" id="A0A1I1ZC53"/>
<keyword evidence="2 3" id="KW-0663">Pyridoxal phosphate</keyword>
<dbReference type="RefSeq" id="WP_081805036.1">
    <property type="nucleotide sequence ID" value="NZ_FONH01000002.1"/>
</dbReference>
<dbReference type="CDD" id="cd06843">
    <property type="entry name" value="PLPDE_III_PvsE_like"/>
    <property type="match status" value="1"/>
</dbReference>
<accession>A0A1I1ZC53</accession>
<dbReference type="SUPFAM" id="SSF50621">
    <property type="entry name" value="Alanine racemase C-terminal domain-like"/>
    <property type="match status" value="1"/>
</dbReference>
<dbReference type="Gene3D" id="2.40.37.10">
    <property type="entry name" value="Lyase, Ornithine Decarboxylase, Chain A, domain 1"/>
    <property type="match status" value="1"/>
</dbReference>
<comment type="cofactor">
    <cofactor evidence="1 3">
        <name>pyridoxal 5'-phosphate</name>
        <dbReference type="ChEBI" id="CHEBI:597326"/>
    </cofactor>
</comment>
<dbReference type="InterPro" id="IPR022643">
    <property type="entry name" value="De-COase2_C"/>
</dbReference>
<dbReference type="GO" id="GO:0008836">
    <property type="term" value="F:diaminopimelate decarboxylase activity"/>
    <property type="evidence" value="ECO:0007669"/>
    <property type="project" value="TreeGrafter"/>
</dbReference>
<evidence type="ECO:0000256" key="2">
    <source>
        <dbReference type="ARBA" id="ARBA00022898"/>
    </source>
</evidence>
<feature type="domain" description="Orn/DAP/Arg decarboxylase 2 C-terminal" evidence="5">
    <location>
        <begin position="28"/>
        <end position="372"/>
    </location>
</feature>
<dbReference type="InterPro" id="IPR000183">
    <property type="entry name" value="Orn/DAP/Arg_de-COase"/>
</dbReference>
<proteinExistence type="inferred from homology"/>
<dbReference type="EMBL" id="FONH01000002">
    <property type="protein sequence ID" value="SFE29414.1"/>
    <property type="molecule type" value="Genomic_DNA"/>
</dbReference>
<dbReference type="InterPro" id="IPR022644">
    <property type="entry name" value="De-COase2_N"/>
</dbReference>
<dbReference type="Pfam" id="PF02784">
    <property type="entry name" value="Orn_Arg_deC_N"/>
    <property type="match status" value="1"/>
</dbReference>
<reference evidence="8" key="1">
    <citation type="submission" date="2016-10" db="EMBL/GenBank/DDBJ databases">
        <authorList>
            <person name="Varghese N."/>
            <person name="Submissions S."/>
        </authorList>
    </citation>
    <scope>NUCLEOTIDE SEQUENCE [LARGE SCALE GENOMIC DNA]</scope>
    <source>
        <strain evidence="8">UNC178MFTsu3.1</strain>
    </source>
</reference>
<evidence type="ECO:0000256" key="4">
    <source>
        <dbReference type="RuleBase" id="RU003737"/>
    </source>
</evidence>
<evidence type="ECO:0000259" key="5">
    <source>
        <dbReference type="Pfam" id="PF00278"/>
    </source>
</evidence>
<evidence type="ECO:0000313" key="8">
    <source>
        <dbReference type="Proteomes" id="UP000199477"/>
    </source>
</evidence>
<dbReference type="PANTHER" id="PTHR43727:SF2">
    <property type="entry name" value="GROUP IV DECARBOXYLASE"/>
    <property type="match status" value="1"/>
</dbReference>
<dbReference type="InterPro" id="IPR029066">
    <property type="entry name" value="PLP-binding_barrel"/>
</dbReference>
<dbReference type="PANTHER" id="PTHR43727">
    <property type="entry name" value="DIAMINOPIMELATE DECARBOXYLASE"/>
    <property type="match status" value="1"/>
</dbReference>
<gene>
    <name evidence="7" type="ORF">SAMN02799615_00680</name>
</gene>
<feature type="domain" description="Orn/DAP/Arg decarboxylase 2 N-terminal" evidence="6">
    <location>
        <begin position="33"/>
        <end position="278"/>
    </location>
</feature>
<feature type="modified residue" description="N6-(pyridoxal phosphate)lysine" evidence="3">
    <location>
        <position position="57"/>
    </location>
</feature>
<dbReference type="PRINTS" id="PR01179">
    <property type="entry name" value="ODADCRBXLASE"/>
</dbReference>
<sequence>MTLHCSPEPVEALLARWRIESREPICAYVYDLDALQRHVRWMREALPHGCELYYAAKANPEAPVLRTLAPWVDGFEAASGGELRWLHEQQPAHPLLFGGPGKLDSELVLAAALPDCTLHVESLGELARLAAIADGLDRNVPVFLRMNIAVPGIGDTRLMMGGKPTPFGMDEQDLPQAVAMLREHPRLRLEGFHFHLMSHQRDARMQLDLVRAYLDVANRWKAAYGLDFAVVNAGGGFGVDYADPSASFDWLGFCTGLRGVLDRHANGLRLRFEPGRYVSVACGWYAMEVLDIKRNHGEWFAVARGGTHHFRTPPAQGHDHPFRILRGNHAPLIEHERVTLVGQLCTPKDVLARAQPVEALAPGDCLLFPLAGAYAWNISHQNFLMHPAPRMAFLQAESMAEEVCYVRAGGPNQLGRTAASPSSLPSPTQAT</sequence>
<feature type="active site" description="Proton donor" evidence="3">
    <location>
        <position position="345"/>
    </location>
</feature>
<name>A0A1I1ZC53_9GAMM</name>
<comment type="similarity">
    <text evidence="4">Belongs to the Orn/Lys/Arg decarboxylase class-II family.</text>
</comment>
<protein>
    <submittedName>
        <fullName evidence="7">Diaminopimelate decarboxylase</fullName>
    </submittedName>
</protein>
<evidence type="ECO:0000259" key="6">
    <source>
        <dbReference type="Pfam" id="PF02784"/>
    </source>
</evidence>
<organism evidence="7 8">
    <name type="scientific">Dyella marensis</name>
    <dbReference type="NCBI Taxonomy" id="500610"/>
    <lineage>
        <taxon>Bacteria</taxon>
        <taxon>Pseudomonadati</taxon>
        <taxon>Pseudomonadota</taxon>
        <taxon>Gammaproteobacteria</taxon>
        <taxon>Lysobacterales</taxon>
        <taxon>Rhodanobacteraceae</taxon>
        <taxon>Dyella</taxon>
    </lineage>
</organism>
<dbReference type="Pfam" id="PF00278">
    <property type="entry name" value="Orn_DAP_Arg_deC"/>
    <property type="match status" value="1"/>
</dbReference>
<keyword evidence="8" id="KW-1185">Reference proteome</keyword>
<evidence type="ECO:0000313" key="7">
    <source>
        <dbReference type="EMBL" id="SFE29414.1"/>
    </source>
</evidence>
<dbReference type="Gene3D" id="3.20.20.10">
    <property type="entry name" value="Alanine racemase"/>
    <property type="match status" value="1"/>
</dbReference>
<evidence type="ECO:0000256" key="1">
    <source>
        <dbReference type="ARBA" id="ARBA00001933"/>
    </source>
</evidence>